<keyword evidence="2" id="KW-1185">Reference proteome</keyword>
<reference evidence="2" key="1">
    <citation type="journal article" date="2023" name="Front. Plant Sci.">
        <title>Chromosomal-level genome assembly of Melastoma candidum provides insights into trichome evolution.</title>
        <authorList>
            <person name="Zhong Y."/>
            <person name="Wu W."/>
            <person name="Sun C."/>
            <person name="Zou P."/>
            <person name="Liu Y."/>
            <person name="Dai S."/>
            <person name="Zhou R."/>
        </authorList>
    </citation>
    <scope>NUCLEOTIDE SEQUENCE [LARGE SCALE GENOMIC DNA]</scope>
</reference>
<sequence length="617" mass="68097">MSARYVMSSAMDPRCRFLMTTLLVVVVLLQGVPLALQAVSTDSDALLKFKQSIVDPKNTLSSWDGSTTPCATGSDKDNWAGVMCAGGTVRGLQLENMGLSGLIDVDSLRGLSALRTLSVMNNQFDGPMPDLAKLGMLKSVYLSNNKFSGQIADNAFEDMLSLKKLHLAGNGFTGGIPTSLTNLPKLIDLRLEGNQFTGTIPVFKQKDLQDFNVSNNDLDGLIPSSLAKMNSSSFTGNKALCGLPLNPCADASPEPPGKKSSHLNIIIPVVVICVVALIAGLVNCILRHKRKPTSVEDPPVQSNHQKKSNFQEATEGRPEAGSPENLSPGRRAENMKLSFVRDDREKFDLQDLLKASAEILGSGSFGSSYKAALLRGPAMVVKRFRQMNNVGREDFQEHMRRLGRLSHPNLLPLVAYYYRKEEKLLVYDYIERGSLAVHLHSNHSSGKPSLDWLTRLKIVKGITRGLLYLYNELPNLMAPHGHLKSSNVLLGDSFKPLLNDYALMPVINRENARDLMLAYKSPEYLQHDRITKKTDVWSFGIIILEILTGKLPVNTPQHMERNMEDSLAVWVRSTMDAGDNVLDKEMKTTASNENEINKLLRIALACCEPDVETEARH</sequence>
<gene>
    <name evidence="1" type="ORF">MLD38_015175</name>
</gene>
<proteinExistence type="predicted"/>
<comment type="caution">
    <text evidence="1">The sequence shown here is derived from an EMBL/GenBank/DDBJ whole genome shotgun (WGS) entry which is preliminary data.</text>
</comment>
<accession>A0ACB9RIC1</accession>
<dbReference type="EMBL" id="CM042883">
    <property type="protein sequence ID" value="KAI4377571.1"/>
    <property type="molecule type" value="Genomic_DNA"/>
</dbReference>
<organism evidence="1 2">
    <name type="scientific">Melastoma candidum</name>
    <dbReference type="NCBI Taxonomy" id="119954"/>
    <lineage>
        <taxon>Eukaryota</taxon>
        <taxon>Viridiplantae</taxon>
        <taxon>Streptophyta</taxon>
        <taxon>Embryophyta</taxon>
        <taxon>Tracheophyta</taxon>
        <taxon>Spermatophyta</taxon>
        <taxon>Magnoliopsida</taxon>
        <taxon>eudicotyledons</taxon>
        <taxon>Gunneridae</taxon>
        <taxon>Pentapetalae</taxon>
        <taxon>rosids</taxon>
        <taxon>malvids</taxon>
        <taxon>Myrtales</taxon>
        <taxon>Melastomataceae</taxon>
        <taxon>Melastomatoideae</taxon>
        <taxon>Melastomateae</taxon>
        <taxon>Melastoma</taxon>
    </lineage>
</organism>
<dbReference type="Proteomes" id="UP001057402">
    <property type="component" value="Chromosome 4"/>
</dbReference>
<protein>
    <submittedName>
        <fullName evidence="1">Uncharacterized protein</fullName>
    </submittedName>
</protein>
<name>A0ACB9RIC1_9MYRT</name>
<evidence type="ECO:0000313" key="2">
    <source>
        <dbReference type="Proteomes" id="UP001057402"/>
    </source>
</evidence>
<evidence type="ECO:0000313" key="1">
    <source>
        <dbReference type="EMBL" id="KAI4377571.1"/>
    </source>
</evidence>